<evidence type="ECO:0000256" key="1">
    <source>
        <dbReference type="ARBA" id="ARBA00004477"/>
    </source>
</evidence>
<comment type="pathway">
    <text evidence="2 11">Glycolipid biosynthesis; glycosylphosphatidylinositol-anchor biosynthesis.</text>
</comment>
<evidence type="ECO:0000256" key="13">
    <source>
        <dbReference type="SAM" id="SignalP"/>
    </source>
</evidence>
<evidence type="ECO:0000256" key="8">
    <source>
        <dbReference type="ARBA" id="ARBA00022824"/>
    </source>
</evidence>
<keyword evidence="6 11" id="KW-0808">Transferase</keyword>
<feature type="transmembrane region" description="Helical" evidence="11">
    <location>
        <begin position="233"/>
        <end position="253"/>
    </location>
</feature>
<dbReference type="PANTHER" id="PTHR12468">
    <property type="entry name" value="GPI MANNOSYLTRANSFERASE 2"/>
    <property type="match status" value="1"/>
</dbReference>
<comment type="function">
    <text evidence="11">Mannosyltransferase involved in glycosylphosphatidylinositol-anchor biosynthesis.</text>
</comment>
<proteinExistence type="inferred from homology"/>
<keyword evidence="8 11" id="KW-0256">Endoplasmic reticulum</keyword>
<evidence type="ECO:0000256" key="9">
    <source>
        <dbReference type="ARBA" id="ARBA00022989"/>
    </source>
</evidence>
<evidence type="ECO:0000256" key="4">
    <source>
        <dbReference type="ARBA" id="ARBA00022502"/>
    </source>
</evidence>
<evidence type="ECO:0000256" key="6">
    <source>
        <dbReference type="ARBA" id="ARBA00022679"/>
    </source>
</evidence>
<dbReference type="InterPro" id="IPR007315">
    <property type="entry name" value="PIG-V/Gpi18"/>
</dbReference>
<dbReference type="GO" id="GO:0006506">
    <property type="term" value="P:GPI anchor biosynthetic process"/>
    <property type="evidence" value="ECO:0007669"/>
    <property type="project" value="UniProtKB-UniPathway"/>
</dbReference>
<organism evidence="14">
    <name type="scientific">Auxenochlorella protothecoides</name>
    <name type="common">Green microalga</name>
    <name type="synonym">Chlorella protothecoides</name>
    <dbReference type="NCBI Taxonomy" id="3075"/>
    <lineage>
        <taxon>Eukaryota</taxon>
        <taxon>Viridiplantae</taxon>
        <taxon>Chlorophyta</taxon>
        <taxon>core chlorophytes</taxon>
        <taxon>Trebouxiophyceae</taxon>
        <taxon>Chlorellales</taxon>
        <taxon>Chlorellaceae</taxon>
        <taxon>Auxenochlorella</taxon>
    </lineage>
</organism>
<keyword evidence="13" id="KW-0732">Signal</keyword>
<feature type="transmembrane region" description="Helical" evidence="11">
    <location>
        <begin position="120"/>
        <end position="141"/>
    </location>
</feature>
<comment type="similarity">
    <text evidence="3 11">Belongs to the PIGV family.</text>
</comment>
<dbReference type="EMBL" id="GDKF01000595">
    <property type="protein sequence ID" value="JAT78027.1"/>
    <property type="molecule type" value="Transcribed_RNA"/>
</dbReference>
<evidence type="ECO:0000256" key="11">
    <source>
        <dbReference type="RuleBase" id="RU363112"/>
    </source>
</evidence>
<dbReference type="PANTHER" id="PTHR12468:SF2">
    <property type="entry name" value="GPI MANNOSYLTRANSFERASE 2"/>
    <property type="match status" value="1"/>
</dbReference>
<evidence type="ECO:0000256" key="2">
    <source>
        <dbReference type="ARBA" id="ARBA00004687"/>
    </source>
</evidence>
<keyword evidence="5 11" id="KW-0328">Glycosyltransferase</keyword>
<evidence type="ECO:0000313" key="14">
    <source>
        <dbReference type="EMBL" id="JAT78027.1"/>
    </source>
</evidence>
<protein>
    <recommendedName>
        <fullName evidence="11">GPI mannosyltransferase 2</fullName>
        <ecNumber evidence="11">2.4.1.-</ecNumber>
    </recommendedName>
</protein>
<evidence type="ECO:0000256" key="3">
    <source>
        <dbReference type="ARBA" id="ARBA00008698"/>
    </source>
</evidence>
<gene>
    <name evidence="14" type="ORF">g.4855</name>
</gene>
<feature type="transmembrane region" description="Helical" evidence="11">
    <location>
        <begin position="451"/>
        <end position="472"/>
    </location>
</feature>
<keyword evidence="7 11" id="KW-0812">Transmembrane</keyword>
<dbReference type="GO" id="GO:0031501">
    <property type="term" value="C:mannosyltransferase complex"/>
    <property type="evidence" value="ECO:0007669"/>
    <property type="project" value="TreeGrafter"/>
</dbReference>
<feature type="region of interest" description="Disordered" evidence="12">
    <location>
        <begin position="350"/>
        <end position="374"/>
    </location>
</feature>
<dbReference type="UniPathway" id="UPA00196"/>
<feature type="transmembrane region" description="Helical" evidence="11">
    <location>
        <begin position="153"/>
        <end position="173"/>
    </location>
</feature>
<dbReference type="GO" id="GO:0004376">
    <property type="term" value="F:GPI mannosyltransferase activity"/>
    <property type="evidence" value="ECO:0007669"/>
    <property type="project" value="InterPro"/>
</dbReference>
<dbReference type="Pfam" id="PF04188">
    <property type="entry name" value="Mannosyl_trans2"/>
    <property type="match status" value="1"/>
</dbReference>
<dbReference type="EC" id="2.4.1.-" evidence="11"/>
<evidence type="ECO:0000256" key="7">
    <source>
        <dbReference type="ARBA" id="ARBA00022692"/>
    </source>
</evidence>
<feature type="chain" id="PRO_5008901539" description="GPI mannosyltransferase 2" evidence="13">
    <location>
        <begin position="29"/>
        <end position="475"/>
    </location>
</feature>
<dbReference type="GO" id="GO:0005789">
    <property type="term" value="C:endoplasmic reticulum membrane"/>
    <property type="evidence" value="ECO:0007669"/>
    <property type="project" value="UniProtKB-SubCell"/>
</dbReference>
<dbReference type="AlphaFoldDB" id="A0A1D2AFR4"/>
<evidence type="ECO:0000256" key="10">
    <source>
        <dbReference type="ARBA" id="ARBA00023136"/>
    </source>
</evidence>
<keyword evidence="4 11" id="KW-0337">GPI-anchor biosynthesis</keyword>
<feature type="signal peptide" evidence="13">
    <location>
        <begin position="1"/>
        <end position="28"/>
    </location>
</feature>
<sequence length="475" mass="51637">MASKTTKLLGLAALSRALVLVGIVLSDAAFVDLDTSASQQNRPCDRQCSGTGTSCLAGGSAHTTIFDDVSAWDSVFFVRVAKCGYETDMINAFFPLLPLVMRLGSAFLLPLHGLMPLESLLTLAGLLVNIAAFSAAALALWRLSVQVLGDERWADAAVLFFCINPASVFYSAAYTESLFAAFTFWGMLLVYTNPWTAVAAFTLAAMARSNGILGCWFLMHALLSSTFRTGRVSWTGVLRCWIGCLTICAPYALMQVRGYLTYCGVGRDAALQPPPWCQSTLPSLYGYVQRQYWDVGFLRFYSKLDRWPKVLQSIPVAALSFAGCWTWACADWACALSLGMARRAPARPLSPLARTGSGPLRRPSRWAPGPPPSRRGGVGAAFHTLGAGVAQPCAWPPEAPALAPYIYHWALMTAVAATAMHVNVATRFLSSCPPLYWYAAAWIKQGRRPALVLWGWALAFTVLGTLLLPNFYPWT</sequence>
<keyword evidence="9 11" id="KW-1133">Transmembrane helix</keyword>
<comment type="caution">
    <text evidence="11">Lacks conserved residue(s) required for the propagation of feature annotation.</text>
</comment>
<name>A0A1D2AFR4_AUXPR</name>
<reference evidence="14" key="1">
    <citation type="submission" date="2015-08" db="EMBL/GenBank/DDBJ databases">
        <authorList>
            <person name="Babu N.S."/>
            <person name="Beckwith C.J."/>
            <person name="Beseler K.G."/>
            <person name="Brison A."/>
            <person name="Carone J.V."/>
            <person name="Caskin T.P."/>
            <person name="Diamond M."/>
            <person name="Durham M.E."/>
            <person name="Foxe J.M."/>
            <person name="Go M."/>
            <person name="Henderson B.A."/>
            <person name="Jones I.B."/>
            <person name="McGettigan J.A."/>
            <person name="Micheletti S.J."/>
            <person name="Nasrallah M.E."/>
            <person name="Ortiz D."/>
            <person name="Piller C.R."/>
            <person name="Privatt S.R."/>
            <person name="Schneider S.L."/>
            <person name="Sharp S."/>
            <person name="Smith T.C."/>
            <person name="Stanton J.D."/>
            <person name="Ullery H.E."/>
            <person name="Wilson R.J."/>
            <person name="Serrano M.G."/>
            <person name="Buck G."/>
            <person name="Lee V."/>
            <person name="Wang Y."/>
            <person name="Carvalho R."/>
            <person name="Voegtly L."/>
            <person name="Shi R."/>
            <person name="Duckworth R."/>
            <person name="Johnson A."/>
            <person name="Loviza R."/>
            <person name="Walstead R."/>
            <person name="Shah Z."/>
            <person name="Kiflezghi M."/>
            <person name="Wade K."/>
            <person name="Ball S.L."/>
            <person name="Bradley K.W."/>
            <person name="Asai D.J."/>
            <person name="Bowman C.A."/>
            <person name="Russell D.A."/>
            <person name="Pope W.H."/>
            <person name="Jacobs-Sera D."/>
            <person name="Hendrix R.W."/>
            <person name="Hatfull G.F."/>
        </authorList>
    </citation>
    <scope>NUCLEOTIDE SEQUENCE</scope>
</reference>
<evidence type="ECO:0000256" key="12">
    <source>
        <dbReference type="SAM" id="MobiDB-lite"/>
    </source>
</evidence>
<evidence type="ECO:0000256" key="5">
    <source>
        <dbReference type="ARBA" id="ARBA00022676"/>
    </source>
</evidence>
<comment type="subcellular location">
    <subcellularLocation>
        <location evidence="1 11">Endoplasmic reticulum membrane</location>
        <topology evidence="1 11">Multi-pass membrane protein</topology>
    </subcellularLocation>
</comment>
<dbReference type="GO" id="GO:0000009">
    <property type="term" value="F:alpha-1,6-mannosyltransferase activity"/>
    <property type="evidence" value="ECO:0007669"/>
    <property type="project" value="InterPro"/>
</dbReference>
<accession>A0A1D2AFR4</accession>
<keyword evidence="10 11" id="KW-0472">Membrane</keyword>